<dbReference type="InterPro" id="IPR027473">
    <property type="entry name" value="L-asparaginase_C"/>
</dbReference>
<reference evidence="12 13" key="1">
    <citation type="submission" date="2018-07" db="EMBL/GenBank/DDBJ databases">
        <title>Genomic Encyclopedia of Type Strains, Phase IV (KMG-IV): sequencing the most valuable type-strain genomes for metagenomic binning, comparative biology and taxonomic classification.</title>
        <authorList>
            <person name="Goeker M."/>
        </authorList>
    </citation>
    <scope>NUCLEOTIDE SEQUENCE [LARGE SCALE GENOMIC DNA]</scope>
    <source>
        <strain evidence="12 13">DSM 27696</strain>
    </source>
</reference>
<dbReference type="Pfam" id="PF17763">
    <property type="entry name" value="Asparaginase_C"/>
    <property type="match status" value="1"/>
</dbReference>
<comment type="caution">
    <text evidence="12">The sequence shown here is derived from an EMBL/GenBank/DDBJ whole genome shotgun (WGS) entry which is preliminary data.</text>
</comment>
<keyword evidence="13" id="KW-1185">Reference proteome</keyword>
<dbReference type="Proteomes" id="UP000252585">
    <property type="component" value="Unassembled WGS sequence"/>
</dbReference>
<dbReference type="PANTHER" id="PTHR11707:SF28">
    <property type="entry name" value="60 KDA LYSOPHOSPHOLIPASE"/>
    <property type="match status" value="1"/>
</dbReference>
<dbReference type="PRINTS" id="PR00139">
    <property type="entry name" value="ASNGLNASE"/>
</dbReference>
<evidence type="ECO:0000256" key="6">
    <source>
        <dbReference type="PIRSR" id="PIRSR001220-1"/>
    </source>
</evidence>
<accession>A0A368XAA7</accession>
<dbReference type="Gene3D" id="3.40.50.40">
    <property type="match status" value="1"/>
</dbReference>
<sequence>MEKILVIHTGGTISMQEDIDKGITTSEHHPLLEASKEYDLDETIMFNLPSPHITTNHMLQISKHINKVLDQSSYKGVVVTHGTDTLEETAYFLDLTVKHNIPVVITGAMRSSNEIGYDGFLNYIAALRVASSKDAQNRGTLIVMNDEIHTAKFVTKTSTSNVATFQSPPFGPIGIITKEDIYFYQFTPRQFRFEIEKLKKEVLLLKAYTGMQGFLLDQLPIEKIDGIIFEAFGQGNIPPNMVLSLNRFLKHNIPIVFVSRCFKGVVEPNYDYTGGGKQLKRDGVIFSNHLNGPKARIKLLLALENGMNLSEISETFSHEI</sequence>
<dbReference type="RefSeq" id="WP_114353778.1">
    <property type="nucleotide sequence ID" value="NZ_QPJJ01000012.1"/>
</dbReference>
<dbReference type="CDD" id="cd08964">
    <property type="entry name" value="L-asparaginase_II"/>
    <property type="match status" value="1"/>
</dbReference>
<feature type="domain" description="Asparaginase/glutaminase C-terminal" evidence="11">
    <location>
        <begin position="202"/>
        <end position="316"/>
    </location>
</feature>
<feature type="binding site" evidence="7">
    <location>
        <begin position="83"/>
        <end position="84"/>
    </location>
    <ligand>
        <name>substrate</name>
    </ligand>
</feature>
<dbReference type="FunFam" id="3.40.50.1170:FF:000001">
    <property type="entry name" value="L-asparaginase 2"/>
    <property type="match status" value="1"/>
</dbReference>
<evidence type="ECO:0000256" key="3">
    <source>
        <dbReference type="ARBA" id="ARBA00012920"/>
    </source>
</evidence>
<comment type="subunit">
    <text evidence="2">Homotetramer.</text>
</comment>
<dbReference type="EMBL" id="QPJJ01000012">
    <property type="protein sequence ID" value="RCW64892.1"/>
    <property type="molecule type" value="Genomic_DNA"/>
</dbReference>
<evidence type="ECO:0000256" key="7">
    <source>
        <dbReference type="PIRSR" id="PIRSR001220-2"/>
    </source>
</evidence>
<dbReference type="PROSITE" id="PS00917">
    <property type="entry name" value="ASN_GLN_ASE_2"/>
    <property type="match status" value="1"/>
</dbReference>
<evidence type="ECO:0000256" key="1">
    <source>
        <dbReference type="ARBA" id="ARBA00010518"/>
    </source>
</evidence>
<dbReference type="AlphaFoldDB" id="A0A368XAA7"/>
<protein>
    <recommendedName>
        <fullName evidence="3">asparaginase</fullName>
        <ecNumber evidence="3">3.5.1.1</ecNumber>
    </recommendedName>
</protein>
<dbReference type="InterPro" id="IPR027475">
    <property type="entry name" value="Asparaginase/glutaminase_AS2"/>
</dbReference>
<feature type="domain" description="L-asparaginase N-terminal" evidence="10">
    <location>
        <begin position="3"/>
        <end position="185"/>
    </location>
</feature>
<dbReference type="InterPro" id="IPR020827">
    <property type="entry name" value="Asparaginase/glutaminase_AS1"/>
</dbReference>
<dbReference type="InterPro" id="IPR036152">
    <property type="entry name" value="Asp/glu_Ase-like_sf"/>
</dbReference>
<evidence type="ECO:0000259" key="10">
    <source>
        <dbReference type="Pfam" id="PF00710"/>
    </source>
</evidence>
<dbReference type="Gene3D" id="3.40.50.1170">
    <property type="entry name" value="L-asparaginase, N-terminal domain"/>
    <property type="match status" value="1"/>
</dbReference>
<evidence type="ECO:0000256" key="4">
    <source>
        <dbReference type="ARBA" id="ARBA00022801"/>
    </source>
</evidence>
<comment type="similarity">
    <text evidence="1">Belongs to the asparaginase 1 family.</text>
</comment>
<dbReference type="OrthoDB" id="9788068at2"/>
<evidence type="ECO:0000256" key="2">
    <source>
        <dbReference type="ARBA" id="ARBA00011881"/>
    </source>
</evidence>
<dbReference type="InterPro" id="IPR004550">
    <property type="entry name" value="AsnASE_II"/>
</dbReference>
<proteinExistence type="inferred from homology"/>
<dbReference type="InterPro" id="IPR027474">
    <property type="entry name" value="L-asparaginase_N"/>
</dbReference>
<dbReference type="Pfam" id="PF00710">
    <property type="entry name" value="Asparaginase"/>
    <property type="match status" value="1"/>
</dbReference>
<dbReference type="InterPro" id="IPR040919">
    <property type="entry name" value="Asparaginase_C"/>
</dbReference>
<evidence type="ECO:0000313" key="12">
    <source>
        <dbReference type="EMBL" id="RCW64892.1"/>
    </source>
</evidence>
<dbReference type="PIRSF" id="PIRSF001220">
    <property type="entry name" value="L-ASNase_gatD"/>
    <property type="match status" value="1"/>
</dbReference>
<evidence type="ECO:0000313" key="13">
    <source>
        <dbReference type="Proteomes" id="UP000252585"/>
    </source>
</evidence>
<dbReference type="PANTHER" id="PTHR11707">
    <property type="entry name" value="L-ASPARAGINASE"/>
    <property type="match status" value="1"/>
</dbReference>
<dbReference type="GO" id="GO:0004067">
    <property type="term" value="F:asparaginase activity"/>
    <property type="evidence" value="ECO:0007669"/>
    <property type="project" value="UniProtKB-UniRule"/>
</dbReference>
<dbReference type="GO" id="GO:0006528">
    <property type="term" value="P:asparagine metabolic process"/>
    <property type="evidence" value="ECO:0007669"/>
    <property type="project" value="InterPro"/>
</dbReference>
<dbReference type="SFLD" id="SFLDS00057">
    <property type="entry name" value="Glutaminase/Asparaginase"/>
    <property type="match status" value="1"/>
</dbReference>
<evidence type="ECO:0000256" key="5">
    <source>
        <dbReference type="ARBA" id="ARBA00049366"/>
    </source>
</evidence>
<dbReference type="SUPFAM" id="SSF53774">
    <property type="entry name" value="Glutaminase/Asparaginase"/>
    <property type="match status" value="1"/>
</dbReference>
<name>A0A368XAA7_9BACI</name>
<evidence type="ECO:0000256" key="9">
    <source>
        <dbReference type="PROSITE-ProRule" id="PRU10100"/>
    </source>
</evidence>
<feature type="active site" evidence="9">
    <location>
        <position position="83"/>
    </location>
</feature>
<dbReference type="InterPro" id="IPR037152">
    <property type="entry name" value="L-asparaginase_N_sf"/>
</dbReference>
<feature type="binding site" evidence="7">
    <location>
        <position position="50"/>
    </location>
    <ligand>
        <name>substrate</name>
    </ligand>
</feature>
<feature type="active site" evidence="8">
    <location>
        <position position="12"/>
    </location>
</feature>
<organism evidence="12 13">
    <name type="scientific">Saliterribacillus persicus</name>
    <dbReference type="NCBI Taxonomy" id="930114"/>
    <lineage>
        <taxon>Bacteria</taxon>
        <taxon>Bacillati</taxon>
        <taxon>Bacillota</taxon>
        <taxon>Bacilli</taxon>
        <taxon>Bacillales</taxon>
        <taxon>Bacillaceae</taxon>
        <taxon>Saliterribacillus</taxon>
    </lineage>
</organism>
<dbReference type="PROSITE" id="PS00144">
    <property type="entry name" value="ASN_GLN_ASE_1"/>
    <property type="match status" value="1"/>
</dbReference>
<dbReference type="PIRSF" id="PIRSF500176">
    <property type="entry name" value="L_ASNase"/>
    <property type="match status" value="1"/>
</dbReference>
<dbReference type="PROSITE" id="PS51732">
    <property type="entry name" value="ASN_GLN_ASE_3"/>
    <property type="match status" value="1"/>
</dbReference>
<comment type="catalytic activity">
    <reaction evidence="5">
        <text>L-asparagine + H2O = L-aspartate + NH4(+)</text>
        <dbReference type="Rhea" id="RHEA:21016"/>
        <dbReference type="ChEBI" id="CHEBI:15377"/>
        <dbReference type="ChEBI" id="CHEBI:28938"/>
        <dbReference type="ChEBI" id="CHEBI:29991"/>
        <dbReference type="ChEBI" id="CHEBI:58048"/>
        <dbReference type="EC" id="3.5.1.1"/>
    </reaction>
</comment>
<evidence type="ECO:0000256" key="8">
    <source>
        <dbReference type="PROSITE-ProRule" id="PRU10099"/>
    </source>
</evidence>
<feature type="active site" description="O-isoaspartyl threonine intermediate" evidence="6">
    <location>
        <position position="12"/>
    </location>
</feature>
<gene>
    <name evidence="12" type="ORF">DFR57_11270</name>
</gene>
<dbReference type="InterPro" id="IPR006034">
    <property type="entry name" value="Asparaginase/glutaminase-like"/>
</dbReference>
<dbReference type="SMART" id="SM00870">
    <property type="entry name" value="Asparaginase"/>
    <property type="match status" value="1"/>
</dbReference>
<dbReference type="EC" id="3.5.1.1" evidence="3"/>
<dbReference type="FunFam" id="3.40.50.40:FF:000003">
    <property type="entry name" value="L-asparaginase 2"/>
    <property type="match status" value="1"/>
</dbReference>
<keyword evidence="4" id="KW-0378">Hydrolase</keyword>
<evidence type="ECO:0000259" key="11">
    <source>
        <dbReference type="Pfam" id="PF17763"/>
    </source>
</evidence>